<evidence type="ECO:0000256" key="3">
    <source>
        <dbReference type="SAM" id="SignalP"/>
    </source>
</evidence>
<feature type="signal peptide" evidence="3">
    <location>
        <begin position="1"/>
        <end position="22"/>
    </location>
</feature>
<dbReference type="Gene3D" id="2.60.120.200">
    <property type="match status" value="1"/>
</dbReference>
<feature type="chain" id="PRO_5016612712" description="GH16 domain-containing protein" evidence="3">
    <location>
        <begin position="23"/>
        <end position="406"/>
    </location>
</feature>
<dbReference type="InterPro" id="IPR050546">
    <property type="entry name" value="Glycosyl_Hydrlase_16"/>
</dbReference>
<sequence>MHTATLSGVVYTLLVALTPAFGQYNLVKNYAGQSFFTGWDYADGFDNTTNGAVNWLNQSAATAANLTSINIAGRAVIKVDDFTNLPNVTVVTDQLKRNSVTLSTHDFFPVGSVFIFDAVHIPFGCSVWPAFWTRGPNWPNGGEIDILEEVNLVTNNQMVLHTTPGCTQAPGVQQLGTTKGTDCSAGVNSRVGCAVTDTRDNSFGAGFNNAGGGVWATQFDASGIFIWFWTRASVPSDVSISATSADPTKWGTPTAAWPASSCNITNFFQPQQIVLDITLCGDFAGQPNIYQATCGKPGETVGPNTCYVDNVNGTGANYADAFFEVNYVKVFSLNSTVLSPSSSGGSTVLETATTTASAGGSSATDKSGGTSGENTAGGNGAATGPAVAGLTVLGATVVAAFAWALM</sequence>
<feature type="domain" description="GH16" evidence="4">
    <location>
        <begin position="4"/>
        <end position="336"/>
    </location>
</feature>
<dbReference type="EMBL" id="KZ857417">
    <property type="protein sequence ID" value="RDX47681.1"/>
    <property type="molecule type" value="Genomic_DNA"/>
</dbReference>
<accession>A0A371D587</accession>
<evidence type="ECO:0000256" key="2">
    <source>
        <dbReference type="SAM" id="Phobius"/>
    </source>
</evidence>
<dbReference type="PROSITE" id="PS51762">
    <property type="entry name" value="GH16_2"/>
    <property type="match status" value="1"/>
</dbReference>
<reference evidence="5 6" key="1">
    <citation type="journal article" date="2018" name="Biotechnol. Biofuels">
        <title>Integrative visual omics of the white-rot fungus Polyporus brumalis exposes the biotechnological potential of its oxidative enzymes for delignifying raw plant biomass.</title>
        <authorList>
            <person name="Miyauchi S."/>
            <person name="Rancon A."/>
            <person name="Drula E."/>
            <person name="Hage H."/>
            <person name="Chaduli D."/>
            <person name="Favel A."/>
            <person name="Grisel S."/>
            <person name="Henrissat B."/>
            <person name="Herpoel-Gimbert I."/>
            <person name="Ruiz-Duenas F.J."/>
            <person name="Chevret D."/>
            <person name="Hainaut M."/>
            <person name="Lin J."/>
            <person name="Wang M."/>
            <person name="Pangilinan J."/>
            <person name="Lipzen A."/>
            <person name="Lesage-Meessen L."/>
            <person name="Navarro D."/>
            <person name="Riley R."/>
            <person name="Grigoriev I.V."/>
            <person name="Zhou S."/>
            <person name="Raouche S."/>
            <person name="Rosso M.N."/>
        </authorList>
    </citation>
    <scope>NUCLEOTIDE SEQUENCE [LARGE SCALE GENOMIC DNA]</scope>
    <source>
        <strain evidence="5 6">BRFM 1820</strain>
    </source>
</reference>
<feature type="compositionally biased region" description="Low complexity" evidence="1">
    <location>
        <begin position="339"/>
        <end position="368"/>
    </location>
</feature>
<keyword evidence="3" id="KW-0732">Signal</keyword>
<dbReference type="CDD" id="cd02181">
    <property type="entry name" value="GH16_fungal_Lam16A_glucanase"/>
    <property type="match status" value="1"/>
</dbReference>
<dbReference type="GO" id="GO:0009251">
    <property type="term" value="P:glucan catabolic process"/>
    <property type="evidence" value="ECO:0007669"/>
    <property type="project" value="TreeGrafter"/>
</dbReference>
<dbReference type="AlphaFoldDB" id="A0A371D587"/>
<dbReference type="SUPFAM" id="SSF49899">
    <property type="entry name" value="Concanavalin A-like lectins/glucanases"/>
    <property type="match status" value="1"/>
</dbReference>
<keyword evidence="2" id="KW-0812">Transmembrane</keyword>
<evidence type="ECO:0000259" key="4">
    <source>
        <dbReference type="PROSITE" id="PS51762"/>
    </source>
</evidence>
<dbReference type="STRING" id="139420.A0A371D587"/>
<dbReference type="Pfam" id="PF26113">
    <property type="entry name" value="GH16_XgeA"/>
    <property type="match status" value="1"/>
</dbReference>
<dbReference type="PANTHER" id="PTHR10963:SF24">
    <property type="entry name" value="GLYCOSIDASE C21B10.07-RELATED"/>
    <property type="match status" value="1"/>
</dbReference>
<keyword evidence="6" id="KW-1185">Reference proteome</keyword>
<dbReference type="OrthoDB" id="192832at2759"/>
<proteinExistence type="predicted"/>
<dbReference type="PANTHER" id="PTHR10963">
    <property type="entry name" value="GLYCOSYL HYDROLASE-RELATED"/>
    <property type="match status" value="1"/>
</dbReference>
<keyword evidence="2" id="KW-1133">Transmembrane helix</keyword>
<dbReference type="FunFam" id="2.60.120.200:FF:000179">
    <property type="entry name" value="Unplaced genomic scaffold supercont1.19, whole genome shotgun sequence"/>
    <property type="match status" value="1"/>
</dbReference>
<name>A0A371D587_9APHY</name>
<gene>
    <name evidence="5" type="ORF">OH76DRAFT_1484581</name>
</gene>
<evidence type="ECO:0000256" key="1">
    <source>
        <dbReference type="SAM" id="MobiDB-lite"/>
    </source>
</evidence>
<evidence type="ECO:0000313" key="6">
    <source>
        <dbReference type="Proteomes" id="UP000256964"/>
    </source>
</evidence>
<organism evidence="5 6">
    <name type="scientific">Lentinus brumalis</name>
    <dbReference type="NCBI Taxonomy" id="2498619"/>
    <lineage>
        <taxon>Eukaryota</taxon>
        <taxon>Fungi</taxon>
        <taxon>Dikarya</taxon>
        <taxon>Basidiomycota</taxon>
        <taxon>Agaricomycotina</taxon>
        <taxon>Agaricomycetes</taxon>
        <taxon>Polyporales</taxon>
        <taxon>Polyporaceae</taxon>
        <taxon>Lentinus</taxon>
    </lineage>
</organism>
<feature type="transmembrane region" description="Helical" evidence="2">
    <location>
        <begin position="386"/>
        <end position="405"/>
    </location>
</feature>
<dbReference type="Proteomes" id="UP000256964">
    <property type="component" value="Unassembled WGS sequence"/>
</dbReference>
<dbReference type="InterPro" id="IPR013320">
    <property type="entry name" value="ConA-like_dom_sf"/>
</dbReference>
<keyword evidence="2" id="KW-0472">Membrane</keyword>
<evidence type="ECO:0000313" key="5">
    <source>
        <dbReference type="EMBL" id="RDX47681.1"/>
    </source>
</evidence>
<protein>
    <recommendedName>
        <fullName evidence="4">GH16 domain-containing protein</fullName>
    </recommendedName>
</protein>
<dbReference type="GO" id="GO:0004553">
    <property type="term" value="F:hydrolase activity, hydrolyzing O-glycosyl compounds"/>
    <property type="evidence" value="ECO:0007669"/>
    <property type="project" value="InterPro"/>
</dbReference>
<feature type="region of interest" description="Disordered" evidence="1">
    <location>
        <begin position="339"/>
        <end position="377"/>
    </location>
</feature>
<dbReference type="InterPro" id="IPR000757">
    <property type="entry name" value="Beta-glucanase-like"/>
</dbReference>